<dbReference type="SUPFAM" id="SSF118352">
    <property type="entry name" value="HSP33 redox switch-like"/>
    <property type="match status" value="1"/>
</dbReference>
<dbReference type="GO" id="GO:0044183">
    <property type="term" value="F:protein folding chaperone"/>
    <property type="evidence" value="ECO:0007669"/>
    <property type="project" value="TreeGrafter"/>
</dbReference>
<dbReference type="CDD" id="cd00498">
    <property type="entry name" value="Hsp33"/>
    <property type="match status" value="1"/>
</dbReference>
<evidence type="ECO:0000256" key="5">
    <source>
        <dbReference type="ARBA" id="ARBA00023284"/>
    </source>
</evidence>
<sequence>MSSFDTLQRYIFNEANVRGEVVQLKDTFQAILDSYTYPPQIQSLLGELMAATSLLNATLKFEGEIGLQIQSEGVVKYAVVNGTNDLKLRGVARWDETVELPDTFAELFHKGYLVITITPKEGERYQGIVGLDKPTLGECIETYFLQSEQLVTQVKLFSQLSGAEGDAANYAGGTLLQVLPTSAEATNVEESTEFTHLSALTETLTAKELFSLDAKDVLYRLYHQEDVEVFSPAPIVFQCSCSREATKVALQNVELQTLLDIIKEDGDVKMNCQFCHKEYRFDEMDIRTLRAGFDPDSTGQSS</sequence>
<dbReference type="GO" id="GO:0042026">
    <property type="term" value="P:protein refolding"/>
    <property type="evidence" value="ECO:0007669"/>
    <property type="project" value="TreeGrafter"/>
</dbReference>
<keyword evidence="5" id="KW-0676">Redox-active center</keyword>
<dbReference type="Gene3D" id="3.90.1280.10">
    <property type="entry name" value="HSP33 redox switch-like"/>
    <property type="match status" value="1"/>
</dbReference>
<proteinExistence type="predicted"/>
<dbReference type="Gene3D" id="1.10.287.480">
    <property type="entry name" value="helix hairpin bin"/>
    <property type="match status" value="1"/>
</dbReference>
<dbReference type="InterPro" id="IPR016154">
    <property type="entry name" value="Heat_shock_Hsp33_C"/>
</dbReference>
<evidence type="ECO:0000313" key="6">
    <source>
        <dbReference type="EMBL" id="MCP3428379.1"/>
    </source>
</evidence>
<dbReference type="EMBL" id="JANATA010000007">
    <property type="protein sequence ID" value="MCP3428379.1"/>
    <property type="molecule type" value="Genomic_DNA"/>
</dbReference>
<evidence type="ECO:0000256" key="2">
    <source>
        <dbReference type="ARBA" id="ARBA00022833"/>
    </source>
</evidence>
<dbReference type="RefSeq" id="WP_254099624.1">
    <property type="nucleotide sequence ID" value="NZ_JANATA010000007.1"/>
</dbReference>
<dbReference type="SUPFAM" id="SSF64397">
    <property type="entry name" value="Hsp33 domain"/>
    <property type="match status" value="1"/>
</dbReference>
<dbReference type="PANTHER" id="PTHR30111">
    <property type="entry name" value="33 KDA CHAPERONIN"/>
    <property type="match status" value="1"/>
</dbReference>
<keyword evidence="2" id="KW-0862">Zinc</keyword>
<evidence type="ECO:0000256" key="1">
    <source>
        <dbReference type="ARBA" id="ARBA00022490"/>
    </source>
</evidence>
<dbReference type="InterPro" id="IPR023212">
    <property type="entry name" value="Hsp33_helix_hairpin_bin_dom_sf"/>
</dbReference>
<dbReference type="GO" id="GO:0051082">
    <property type="term" value="F:unfolded protein binding"/>
    <property type="evidence" value="ECO:0007669"/>
    <property type="project" value="InterPro"/>
</dbReference>
<evidence type="ECO:0000256" key="3">
    <source>
        <dbReference type="ARBA" id="ARBA00023157"/>
    </source>
</evidence>
<dbReference type="AlphaFoldDB" id="A0AA42BL98"/>
<dbReference type="GO" id="GO:0005737">
    <property type="term" value="C:cytoplasm"/>
    <property type="evidence" value="ECO:0007669"/>
    <property type="project" value="InterPro"/>
</dbReference>
<dbReference type="PANTHER" id="PTHR30111:SF1">
    <property type="entry name" value="33 KDA CHAPERONIN"/>
    <property type="match status" value="1"/>
</dbReference>
<comment type="caution">
    <text evidence="6">The sequence shown here is derived from an EMBL/GenBank/DDBJ whole genome shotgun (WGS) entry which is preliminary data.</text>
</comment>
<evidence type="ECO:0000256" key="4">
    <source>
        <dbReference type="ARBA" id="ARBA00023186"/>
    </source>
</evidence>
<name>A0AA42BL98_9ALTE</name>
<accession>A0AA42BL98</accession>
<dbReference type="InterPro" id="IPR000397">
    <property type="entry name" value="Heat_shock_Hsp33"/>
</dbReference>
<dbReference type="PIRSF" id="PIRSF005261">
    <property type="entry name" value="Heat_shock_Hsp33"/>
    <property type="match status" value="1"/>
</dbReference>
<dbReference type="NCBIfam" id="NF001033">
    <property type="entry name" value="PRK00114.1"/>
    <property type="match status" value="1"/>
</dbReference>
<gene>
    <name evidence="6" type="primary">hslO</name>
    <name evidence="6" type="ORF">NLF92_05410</name>
</gene>
<keyword evidence="3" id="KW-1015">Disulfide bond</keyword>
<dbReference type="Gene3D" id="3.55.30.10">
    <property type="entry name" value="Hsp33 domain"/>
    <property type="match status" value="1"/>
</dbReference>
<reference evidence="6" key="1">
    <citation type="submission" date="2022-07" db="EMBL/GenBank/DDBJ databases">
        <title>Characterization of the Novel Bacterium Alteromonas immobilis LMIT006 and Alteromonas gregis LMIT007.</title>
        <authorList>
            <person name="Lin X."/>
        </authorList>
    </citation>
    <scope>NUCLEOTIDE SEQUENCE</scope>
    <source>
        <strain evidence="6">LMIT007</strain>
    </source>
</reference>
<protein>
    <submittedName>
        <fullName evidence="6">Hsp33 family molecular chaperone HslO</fullName>
    </submittedName>
</protein>
<keyword evidence="7" id="KW-1185">Reference proteome</keyword>
<dbReference type="Proteomes" id="UP001165413">
    <property type="component" value="Unassembled WGS sequence"/>
</dbReference>
<dbReference type="InterPro" id="IPR016153">
    <property type="entry name" value="Heat_shock_Hsp33_N"/>
</dbReference>
<dbReference type="Pfam" id="PF01430">
    <property type="entry name" value="HSP33"/>
    <property type="match status" value="1"/>
</dbReference>
<keyword evidence="4" id="KW-0143">Chaperone</keyword>
<keyword evidence="1" id="KW-0963">Cytoplasm</keyword>
<organism evidence="6 7">
    <name type="scientific">Opacimonas viscosa</name>
    <dbReference type="NCBI Taxonomy" id="2961944"/>
    <lineage>
        <taxon>Bacteria</taxon>
        <taxon>Pseudomonadati</taxon>
        <taxon>Pseudomonadota</taxon>
        <taxon>Gammaproteobacteria</taxon>
        <taxon>Alteromonadales</taxon>
        <taxon>Alteromonadaceae</taxon>
        <taxon>Opacimonas</taxon>
    </lineage>
</organism>
<evidence type="ECO:0000313" key="7">
    <source>
        <dbReference type="Proteomes" id="UP001165413"/>
    </source>
</evidence>